<dbReference type="SUPFAM" id="SSF51230">
    <property type="entry name" value="Single hybrid motif"/>
    <property type="match status" value="1"/>
</dbReference>
<dbReference type="FunFam" id="2.40.50.100:FF:000003">
    <property type="entry name" value="Acetyl-CoA carboxylase biotin carboxyl carrier protein"/>
    <property type="match status" value="1"/>
</dbReference>
<dbReference type="InterPro" id="IPR050709">
    <property type="entry name" value="Biotin_Carboxyl_Carrier/Decarb"/>
</dbReference>
<comment type="pathway">
    <text evidence="1 8">Lipid metabolism; fatty acid biosynthesis.</text>
</comment>
<dbReference type="EMBL" id="WJND01000018">
    <property type="protein sequence ID" value="MRG90122.1"/>
    <property type="molecule type" value="Genomic_DNA"/>
</dbReference>
<keyword evidence="6 8" id="KW-0275">Fatty acid biosynthesis</keyword>
<evidence type="ECO:0000256" key="3">
    <source>
        <dbReference type="ARBA" id="ARBA00022516"/>
    </source>
</evidence>
<keyword evidence="4 8" id="KW-0276">Fatty acid metabolism</keyword>
<name>A0A3M6SGJ5_LIMRT</name>
<accession>A0A3M6SGJ5</accession>
<evidence type="ECO:0000259" key="9">
    <source>
        <dbReference type="PROSITE" id="PS50968"/>
    </source>
</evidence>
<dbReference type="InterPro" id="IPR000089">
    <property type="entry name" value="Biotin_lipoyl"/>
</dbReference>
<evidence type="ECO:0000256" key="2">
    <source>
        <dbReference type="ARBA" id="ARBA00017562"/>
    </source>
</evidence>
<dbReference type="CDD" id="cd06850">
    <property type="entry name" value="biotinyl_domain"/>
    <property type="match status" value="1"/>
</dbReference>
<evidence type="ECO:0000256" key="1">
    <source>
        <dbReference type="ARBA" id="ARBA00005194"/>
    </source>
</evidence>
<dbReference type="PROSITE" id="PS00188">
    <property type="entry name" value="BIOTIN"/>
    <property type="match status" value="1"/>
</dbReference>
<dbReference type="GO" id="GO:0003989">
    <property type="term" value="F:acetyl-CoA carboxylase activity"/>
    <property type="evidence" value="ECO:0007669"/>
    <property type="project" value="InterPro"/>
</dbReference>
<dbReference type="PANTHER" id="PTHR45266:SF3">
    <property type="entry name" value="OXALOACETATE DECARBOXYLASE ALPHA CHAIN"/>
    <property type="match status" value="1"/>
</dbReference>
<dbReference type="Pfam" id="PF00364">
    <property type="entry name" value="Biotin_lipoyl"/>
    <property type="match status" value="1"/>
</dbReference>
<dbReference type="UniPathway" id="UPA00094"/>
<dbReference type="PRINTS" id="PR01071">
    <property type="entry name" value="ACOABIOTINCC"/>
</dbReference>
<proteinExistence type="predicted"/>
<reference evidence="11" key="1">
    <citation type="journal article" date="2018" name="J Appl Environ Microbiol">
        <title>The gut symbionts Lactobacillus reuteri R2lc and 2010 encode a polyketide synthase cluster that activates the mammalian aryl-hydrocarbon receptor.</title>
        <authorList>
            <person name="Ozcam M."/>
            <person name="Roos S."/>
            <person name="Van Pijkeren J.P."/>
        </authorList>
    </citation>
    <scope>NUCLEOTIDE SEQUENCE [LARGE SCALE GENOMIC DNA]</scope>
    <source>
        <strain evidence="11">R2lc</strain>
        <plasmid evidence="11">pVP-R2lc02</plasmid>
    </source>
</reference>
<geneLocation type="plasmid" evidence="11">
    <name>pVP-R2lc02</name>
</geneLocation>
<evidence type="ECO:0000256" key="4">
    <source>
        <dbReference type="ARBA" id="ARBA00022832"/>
    </source>
</evidence>
<dbReference type="EMBL" id="PTLS01000016">
    <property type="protein sequence ID" value="RMX26569.1"/>
    <property type="molecule type" value="Genomic_DNA"/>
</dbReference>
<keyword evidence="5 8" id="KW-0443">Lipid metabolism</keyword>
<dbReference type="Proteomes" id="UP000460207">
    <property type="component" value="Unassembled WGS sequence"/>
</dbReference>
<dbReference type="PROSITE" id="PS50968">
    <property type="entry name" value="BIOTINYL_LIPOYL"/>
    <property type="match status" value="1"/>
</dbReference>
<dbReference type="PANTHER" id="PTHR45266">
    <property type="entry name" value="OXALOACETATE DECARBOXYLASE ALPHA CHAIN"/>
    <property type="match status" value="1"/>
</dbReference>
<comment type="caution">
    <text evidence="11">The sequence shown here is derived from an EMBL/GenBank/DDBJ whole genome shotgun (WGS) entry which is preliminary data.</text>
</comment>
<dbReference type="InterPro" id="IPR011053">
    <property type="entry name" value="Single_hybrid_motif"/>
</dbReference>
<evidence type="ECO:0000256" key="6">
    <source>
        <dbReference type="ARBA" id="ARBA00023160"/>
    </source>
</evidence>
<dbReference type="GO" id="GO:0006633">
    <property type="term" value="P:fatty acid biosynthetic process"/>
    <property type="evidence" value="ECO:0007669"/>
    <property type="project" value="UniProtKB-UniPathway"/>
</dbReference>
<organism evidence="11">
    <name type="scientific">Limosilactobacillus reuteri</name>
    <name type="common">Lactobacillus reuteri</name>
    <dbReference type="NCBI Taxonomy" id="1598"/>
    <lineage>
        <taxon>Bacteria</taxon>
        <taxon>Bacillati</taxon>
        <taxon>Bacillota</taxon>
        <taxon>Bacilli</taxon>
        <taxon>Lactobacillales</taxon>
        <taxon>Lactobacillaceae</taxon>
        <taxon>Limosilactobacillus</taxon>
    </lineage>
</organism>
<evidence type="ECO:0000256" key="8">
    <source>
        <dbReference type="RuleBase" id="RU364072"/>
    </source>
</evidence>
<dbReference type="AlphaFoldDB" id="A0A3M6SGJ5"/>
<dbReference type="GO" id="GO:0009317">
    <property type="term" value="C:acetyl-CoA carboxylase complex"/>
    <property type="evidence" value="ECO:0007669"/>
    <property type="project" value="InterPro"/>
</dbReference>
<feature type="domain" description="Lipoyl-binding" evidence="9">
    <location>
        <begin position="61"/>
        <end position="137"/>
    </location>
</feature>
<protein>
    <recommendedName>
        <fullName evidence="2 8">Biotin carboxyl carrier protein of acetyl-CoA carboxylase</fullName>
    </recommendedName>
</protein>
<dbReference type="InterPro" id="IPR001882">
    <property type="entry name" value="Biotin_BS"/>
</dbReference>
<gene>
    <name evidence="11" type="ORF">C5O77_01095</name>
    <name evidence="10" type="ORF">GIX76_09040</name>
</gene>
<evidence type="ECO:0000313" key="12">
    <source>
        <dbReference type="Proteomes" id="UP000460207"/>
    </source>
</evidence>
<comment type="function">
    <text evidence="8">This protein is a component of the acetyl coenzyme A carboxylase complex; first, biotin carboxylase catalyzes the carboxylation of the carrier protein and then the transcarboxylase transfers the carboxyl group to form malonyl-CoA.</text>
</comment>
<keyword evidence="3 8" id="KW-0444">Lipid biosynthesis</keyword>
<keyword evidence="11" id="KW-0614">Plasmid</keyword>
<evidence type="ECO:0000256" key="7">
    <source>
        <dbReference type="ARBA" id="ARBA00023267"/>
    </source>
</evidence>
<evidence type="ECO:0000256" key="5">
    <source>
        <dbReference type="ARBA" id="ARBA00023098"/>
    </source>
</evidence>
<keyword evidence="7 8" id="KW-0092">Biotin</keyword>
<dbReference type="InterPro" id="IPR001249">
    <property type="entry name" value="AcCoA_biotinCC"/>
</dbReference>
<sequence>MDFEKIQQLIQMFESSNTRELKIDDNNFHIYLTKNISKEPTHDIKFESNKTQQVSEVKENRKTITAPLVGTVYLASSPTSKPYVQVGSHIDKGDTVCVIEAMKLMTEIKSEVTGTIEKVNVENGELVEVGQPLFSVSGEKES</sequence>
<reference evidence="10 12" key="2">
    <citation type="submission" date="2019-11" db="EMBL/GenBank/DDBJ databases">
        <title>Draft genome sequence of 12 host-associated Lactobacillus reuteri rodent strains.</title>
        <authorList>
            <person name="Zhang S."/>
            <person name="Ozcam M."/>
            <person name="Van Pijkeren J.P."/>
        </authorList>
    </citation>
    <scope>NUCLEOTIDE SEQUENCE [LARGE SCALE GENOMIC DNA]</scope>
    <source>
        <strain evidence="10 12">N4I</strain>
    </source>
</reference>
<dbReference type="Proteomes" id="UP000276940">
    <property type="component" value="Plasmid pVP-R2lc02"/>
</dbReference>
<evidence type="ECO:0000313" key="10">
    <source>
        <dbReference type="EMBL" id="MRG90122.1"/>
    </source>
</evidence>
<dbReference type="RefSeq" id="WP_124215898.1">
    <property type="nucleotide sequence ID" value="NZ_CM011640.1"/>
</dbReference>
<evidence type="ECO:0000313" key="11">
    <source>
        <dbReference type="EMBL" id="RMX26569.1"/>
    </source>
</evidence>
<dbReference type="Gene3D" id="2.40.50.100">
    <property type="match status" value="1"/>
</dbReference>